<evidence type="ECO:0000313" key="3">
    <source>
        <dbReference type="EMBL" id="KAG9230518.1"/>
    </source>
</evidence>
<dbReference type="Pfam" id="PF25411">
    <property type="entry name" value="DUF7888"/>
    <property type="match status" value="1"/>
</dbReference>
<protein>
    <recommendedName>
        <fullName evidence="2">DUF7888 domain-containing protein</fullName>
    </recommendedName>
</protein>
<sequence>MLSKNVLFACIAAFATFASAAPLSKRAVDVSSDTGVVSITPQITADVASDLNDVGGKADAAGAVANVINKAVQLVQGMVDNDIKRRQAFTQETVAAVSAAFSGQPVITSNVGYSITGTAPVTVQETSYNAKVGSNVSFDVIILSSGSFFTLEGDGGFENWAYIIPSTCSRSGKTITC</sequence>
<name>A0A9P8C1J7_9HELO</name>
<organism evidence="3 4">
    <name type="scientific">Amylocarpus encephaloides</name>
    <dbReference type="NCBI Taxonomy" id="45428"/>
    <lineage>
        <taxon>Eukaryota</taxon>
        <taxon>Fungi</taxon>
        <taxon>Dikarya</taxon>
        <taxon>Ascomycota</taxon>
        <taxon>Pezizomycotina</taxon>
        <taxon>Leotiomycetes</taxon>
        <taxon>Helotiales</taxon>
        <taxon>Helotiales incertae sedis</taxon>
        <taxon>Amylocarpus</taxon>
    </lineage>
</organism>
<accession>A0A9P8C1J7</accession>
<keyword evidence="4" id="KW-1185">Reference proteome</keyword>
<evidence type="ECO:0000256" key="1">
    <source>
        <dbReference type="SAM" id="SignalP"/>
    </source>
</evidence>
<dbReference type="InterPro" id="IPR057210">
    <property type="entry name" value="DUF7888"/>
</dbReference>
<dbReference type="EMBL" id="MU251665">
    <property type="protein sequence ID" value="KAG9230518.1"/>
    <property type="molecule type" value="Genomic_DNA"/>
</dbReference>
<evidence type="ECO:0000259" key="2">
    <source>
        <dbReference type="Pfam" id="PF25411"/>
    </source>
</evidence>
<keyword evidence="1" id="KW-0732">Signal</keyword>
<dbReference type="Proteomes" id="UP000824998">
    <property type="component" value="Unassembled WGS sequence"/>
</dbReference>
<dbReference type="OrthoDB" id="3685327at2759"/>
<feature type="chain" id="PRO_5040210835" description="DUF7888 domain-containing protein" evidence="1">
    <location>
        <begin position="21"/>
        <end position="177"/>
    </location>
</feature>
<dbReference type="AlphaFoldDB" id="A0A9P8C1J7"/>
<comment type="caution">
    <text evidence="3">The sequence shown here is derived from an EMBL/GenBank/DDBJ whole genome shotgun (WGS) entry which is preliminary data.</text>
</comment>
<feature type="signal peptide" evidence="1">
    <location>
        <begin position="1"/>
        <end position="20"/>
    </location>
</feature>
<gene>
    <name evidence="3" type="ORF">BJ875DRAFT_444941</name>
</gene>
<proteinExistence type="predicted"/>
<feature type="domain" description="DUF7888" evidence="2">
    <location>
        <begin position="58"/>
        <end position="174"/>
    </location>
</feature>
<evidence type="ECO:0000313" key="4">
    <source>
        <dbReference type="Proteomes" id="UP000824998"/>
    </source>
</evidence>
<reference evidence="3" key="1">
    <citation type="journal article" date="2021" name="IMA Fungus">
        <title>Genomic characterization of three marine fungi, including Emericellopsis atlantica sp. nov. with signatures of a generalist lifestyle and marine biomass degradation.</title>
        <authorList>
            <person name="Hagestad O.C."/>
            <person name="Hou L."/>
            <person name="Andersen J.H."/>
            <person name="Hansen E.H."/>
            <person name="Altermark B."/>
            <person name="Li C."/>
            <person name="Kuhnert E."/>
            <person name="Cox R.J."/>
            <person name="Crous P.W."/>
            <person name="Spatafora J.W."/>
            <person name="Lail K."/>
            <person name="Amirebrahimi M."/>
            <person name="Lipzen A."/>
            <person name="Pangilinan J."/>
            <person name="Andreopoulos W."/>
            <person name="Hayes R.D."/>
            <person name="Ng V."/>
            <person name="Grigoriev I.V."/>
            <person name="Jackson S.A."/>
            <person name="Sutton T.D.S."/>
            <person name="Dobson A.D.W."/>
            <person name="Rama T."/>
        </authorList>
    </citation>
    <scope>NUCLEOTIDE SEQUENCE</scope>
    <source>
        <strain evidence="3">TRa018bII</strain>
    </source>
</reference>